<reference evidence="2 3" key="1">
    <citation type="submission" date="2018-08" db="EMBL/GenBank/DDBJ databases">
        <title>Aphanomyces genome sequencing and annotation.</title>
        <authorList>
            <person name="Minardi D."/>
            <person name="Oidtmann B."/>
            <person name="Van Der Giezen M."/>
            <person name="Studholme D.J."/>
        </authorList>
    </citation>
    <scope>NUCLEOTIDE SEQUENCE [LARGE SCALE GENOMIC DNA]</scope>
    <source>
        <strain evidence="2 3">NJM0002</strain>
    </source>
</reference>
<dbReference type="Proteomes" id="UP000285060">
    <property type="component" value="Unassembled WGS sequence"/>
</dbReference>
<evidence type="ECO:0000313" key="3">
    <source>
        <dbReference type="Proteomes" id="UP000285060"/>
    </source>
</evidence>
<feature type="region of interest" description="Disordered" evidence="1">
    <location>
        <begin position="591"/>
        <end position="635"/>
    </location>
</feature>
<feature type="compositionally biased region" description="Polar residues" evidence="1">
    <location>
        <begin position="610"/>
        <end position="619"/>
    </location>
</feature>
<dbReference type="AlphaFoldDB" id="A0A418B3D4"/>
<accession>A0A418B3D4</accession>
<feature type="region of interest" description="Disordered" evidence="1">
    <location>
        <begin position="1"/>
        <end position="31"/>
    </location>
</feature>
<sequence>MGGRLSFLRRKRAKQAVEAPVVVEEPPPPPPPEVFDSATFWDALKGILRFRRGDYSTPLDKATLRVVDATKVSGDETEDVKRVSKALGDRFIASDDAVLALKGHDVAMEHFSYALSLLALGNTTAACNEFANAITKDPSFGRAYTHLAHTLVLDTQDDTATLERVVGCLESALKYDDTEVRENMVPCMRLVLIAPKAECSSWLAKILLAEVYSLLGNHAAALDVYGRLGRYDKSAALLSTLRLDDLDATDPSMANKRLVVADAHALLRQQHPDDMPAAPAKVPAVFRRPPSGIDAQHPINALELLPPHGDPSSVLTAPAKFWVQHSLYPTIKKACGTKDAPGIRKQNASRVLLELRQARAVVEDQLEDFHRGMVELDAWIASTSQQYPVYHDRVLAVPSGMFKLLAALVDVHGPSLTTSMPDEGDDNDSRIPPEATTIGKQLLAHNTISVLPSLPSPPISHIPSSCFDVSASKMHHELAVVGLVDHRAAASDLLAAATDNAIGDEDVCMNLHDVFDGATDVASRLAHLEKTCAAHERSTTAIKASLRQHILAYMMGHPTDPTTHHRMILDQYRKLCKRKADDARRKLRRTLKAMSTRKQVAAPLDHGPTSAPSSAINVSHHSHRDTSRRNSTAIG</sequence>
<dbReference type="Gene3D" id="1.25.40.10">
    <property type="entry name" value="Tetratricopeptide repeat domain"/>
    <property type="match status" value="1"/>
</dbReference>
<organism evidence="2 3">
    <name type="scientific">Aphanomyces invadans</name>
    <dbReference type="NCBI Taxonomy" id="157072"/>
    <lineage>
        <taxon>Eukaryota</taxon>
        <taxon>Sar</taxon>
        <taxon>Stramenopiles</taxon>
        <taxon>Oomycota</taxon>
        <taxon>Saprolegniomycetes</taxon>
        <taxon>Saprolegniales</taxon>
        <taxon>Verrucalvaceae</taxon>
        <taxon>Aphanomyces</taxon>
    </lineage>
</organism>
<dbReference type="EMBL" id="QUSY01000127">
    <property type="protein sequence ID" value="RHY32593.1"/>
    <property type="molecule type" value="Genomic_DNA"/>
</dbReference>
<comment type="caution">
    <text evidence="2">The sequence shown here is derived from an EMBL/GenBank/DDBJ whole genome shotgun (WGS) entry which is preliminary data.</text>
</comment>
<dbReference type="VEuPathDB" id="FungiDB:H310_13682"/>
<evidence type="ECO:0000313" key="2">
    <source>
        <dbReference type="EMBL" id="RHY32593.1"/>
    </source>
</evidence>
<protein>
    <submittedName>
        <fullName evidence="2">Uncharacterized protein</fullName>
    </submittedName>
</protein>
<dbReference type="VEuPathDB" id="FungiDB:H310_13685"/>
<keyword evidence="3" id="KW-1185">Reference proteome</keyword>
<evidence type="ECO:0000256" key="1">
    <source>
        <dbReference type="SAM" id="MobiDB-lite"/>
    </source>
</evidence>
<name>A0A418B3D4_9STRA</name>
<gene>
    <name evidence="2" type="ORF">DYB32_002421</name>
</gene>
<dbReference type="SUPFAM" id="SSF48452">
    <property type="entry name" value="TPR-like"/>
    <property type="match status" value="1"/>
</dbReference>
<dbReference type="InterPro" id="IPR011990">
    <property type="entry name" value="TPR-like_helical_dom_sf"/>
</dbReference>
<proteinExistence type="predicted"/>